<dbReference type="Pfam" id="PF12652">
    <property type="entry name" value="CotJB"/>
    <property type="match status" value="1"/>
</dbReference>
<accession>A0A9D1APF6</accession>
<evidence type="ECO:0000259" key="1">
    <source>
        <dbReference type="Pfam" id="PF12652"/>
    </source>
</evidence>
<protein>
    <submittedName>
        <fullName evidence="2">Spore coat protein CotJB</fullName>
    </submittedName>
</protein>
<dbReference type="EMBL" id="DVGZ01000103">
    <property type="protein sequence ID" value="HIR47842.1"/>
    <property type="molecule type" value="Genomic_DNA"/>
</dbReference>
<dbReference type="Proteomes" id="UP000824242">
    <property type="component" value="Unassembled WGS sequence"/>
</dbReference>
<comment type="caution">
    <text evidence="2">The sequence shown here is derived from an EMBL/GenBank/DDBJ whole genome shotgun (WGS) entry which is preliminary data.</text>
</comment>
<dbReference type="InterPro" id="IPR024207">
    <property type="entry name" value="CotJB_dom"/>
</dbReference>
<keyword evidence="2" id="KW-0946">Virion</keyword>
<feature type="domain" description="Protein CotJB" evidence="1">
    <location>
        <begin position="7"/>
        <end position="79"/>
    </location>
</feature>
<name>A0A9D1APF6_9FIRM</name>
<organism evidence="2 3">
    <name type="scientific">Candidatus Caccousia avicola</name>
    <dbReference type="NCBI Taxonomy" id="2840721"/>
    <lineage>
        <taxon>Bacteria</taxon>
        <taxon>Bacillati</taxon>
        <taxon>Bacillota</taxon>
        <taxon>Clostridia</taxon>
        <taxon>Eubacteriales</taxon>
        <taxon>Oscillospiraceae</taxon>
        <taxon>Oscillospiraceae incertae sedis</taxon>
        <taxon>Candidatus Caccousia</taxon>
    </lineage>
</organism>
<reference evidence="2" key="2">
    <citation type="journal article" date="2021" name="PeerJ">
        <title>Extensive microbial diversity within the chicken gut microbiome revealed by metagenomics and culture.</title>
        <authorList>
            <person name="Gilroy R."/>
            <person name="Ravi A."/>
            <person name="Getino M."/>
            <person name="Pursley I."/>
            <person name="Horton D.L."/>
            <person name="Alikhan N.F."/>
            <person name="Baker D."/>
            <person name="Gharbi K."/>
            <person name="Hall N."/>
            <person name="Watson M."/>
            <person name="Adriaenssens E.M."/>
            <person name="Foster-Nyarko E."/>
            <person name="Jarju S."/>
            <person name="Secka A."/>
            <person name="Antonio M."/>
            <person name="Oren A."/>
            <person name="Chaudhuri R.R."/>
            <person name="La Ragione R."/>
            <person name="Hildebrand F."/>
            <person name="Pallen M.J."/>
        </authorList>
    </citation>
    <scope>NUCLEOTIDE SEQUENCE</scope>
    <source>
        <strain evidence="2">ChiSxjej1B13-7958</strain>
    </source>
</reference>
<evidence type="ECO:0000313" key="3">
    <source>
        <dbReference type="Proteomes" id="UP000824242"/>
    </source>
</evidence>
<gene>
    <name evidence="2" type="ORF">IAB89_09360</name>
</gene>
<dbReference type="AlphaFoldDB" id="A0A9D1APF6"/>
<evidence type="ECO:0000313" key="2">
    <source>
        <dbReference type="EMBL" id="HIR47842.1"/>
    </source>
</evidence>
<reference evidence="2" key="1">
    <citation type="submission" date="2020-10" db="EMBL/GenBank/DDBJ databases">
        <authorList>
            <person name="Gilroy R."/>
        </authorList>
    </citation>
    <scope>NUCLEOTIDE SEQUENCE</scope>
    <source>
        <strain evidence="2">ChiSxjej1B13-7958</strain>
    </source>
</reference>
<sequence>MNEQERLSRRIRAMQFAQWELHIFLDTHPNDCEAAKKLEEYRTKTAALIKEYEAAYGPMNETSANTSRWAWITGPWPWETGEEEND</sequence>
<keyword evidence="2" id="KW-0167">Capsid protein</keyword>
<proteinExistence type="predicted"/>